<comment type="similarity">
    <text evidence="1">Belongs to the RutC family.</text>
</comment>
<dbReference type="Proteomes" id="UP001157911">
    <property type="component" value="Unassembled WGS sequence"/>
</dbReference>
<sequence length="126" mass="13559">MKKIHTEKAPVPVGPYSQGILYGNFLFTAGQVGIDPQTGKLVEGFENQVRQCLKNLEAVLNAAGASKCSIVKVSVFLTDISKFAEFNAIYEDFLKDCPVKPARSVVEVSALPLGAEVEVECIAVRG</sequence>
<reference evidence="2 3" key="1">
    <citation type="submission" date="2017-05" db="EMBL/GenBank/DDBJ databases">
        <authorList>
            <person name="Varghese N."/>
            <person name="Submissions S."/>
        </authorList>
    </citation>
    <scope>NUCLEOTIDE SEQUENCE [LARGE SCALE GENOMIC DNA]</scope>
    <source>
        <strain evidence="2 3">DSM 15522</strain>
    </source>
</reference>
<dbReference type="PANTHER" id="PTHR11803">
    <property type="entry name" value="2-IMINOBUTANOATE/2-IMINOPROPANOATE DEAMINASE RIDA"/>
    <property type="match status" value="1"/>
</dbReference>
<dbReference type="PANTHER" id="PTHR11803:SF39">
    <property type="entry name" value="2-IMINOBUTANOATE_2-IMINOPROPANOATE DEAMINASE"/>
    <property type="match status" value="1"/>
</dbReference>
<proteinExistence type="inferred from homology"/>
<dbReference type="InterPro" id="IPR006175">
    <property type="entry name" value="YjgF/YER057c/UK114"/>
</dbReference>
<accession>A0ABY1NJ08</accession>
<gene>
    <name evidence="2" type="ORF">SAMN06265339_0877</name>
</gene>
<evidence type="ECO:0000313" key="2">
    <source>
        <dbReference type="EMBL" id="SMP11081.1"/>
    </source>
</evidence>
<protein>
    <submittedName>
        <fullName evidence="2">2-iminobutanoate/2-iminopropanoate deaminase</fullName>
    </submittedName>
</protein>
<dbReference type="Gene3D" id="3.30.1330.40">
    <property type="entry name" value="RutC-like"/>
    <property type="match status" value="1"/>
</dbReference>
<evidence type="ECO:0000256" key="1">
    <source>
        <dbReference type="ARBA" id="ARBA00010552"/>
    </source>
</evidence>
<organism evidence="2 3">
    <name type="scientific">Desulfurobacterium pacificum</name>
    <dbReference type="NCBI Taxonomy" id="240166"/>
    <lineage>
        <taxon>Bacteria</taxon>
        <taxon>Pseudomonadati</taxon>
        <taxon>Aquificota</taxon>
        <taxon>Aquificia</taxon>
        <taxon>Desulfurobacteriales</taxon>
        <taxon>Desulfurobacteriaceae</taxon>
        <taxon>Desulfurobacterium</taxon>
    </lineage>
</organism>
<name>A0ABY1NJ08_9BACT</name>
<dbReference type="NCBIfam" id="TIGR00004">
    <property type="entry name" value="Rid family detoxifying hydrolase"/>
    <property type="match status" value="1"/>
</dbReference>
<dbReference type="EMBL" id="FXUB01000002">
    <property type="protein sequence ID" value="SMP11081.1"/>
    <property type="molecule type" value="Genomic_DNA"/>
</dbReference>
<dbReference type="Pfam" id="PF01042">
    <property type="entry name" value="Ribonuc_L-PSP"/>
    <property type="match status" value="1"/>
</dbReference>
<comment type="caution">
    <text evidence="2">The sequence shown here is derived from an EMBL/GenBank/DDBJ whole genome shotgun (WGS) entry which is preliminary data.</text>
</comment>
<dbReference type="InterPro" id="IPR006056">
    <property type="entry name" value="RidA"/>
</dbReference>
<dbReference type="CDD" id="cd00448">
    <property type="entry name" value="YjgF_YER057c_UK114_family"/>
    <property type="match status" value="1"/>
</dbReference>
<dbReference type="RefSeq" id="WP_283400363.1">
    <property type="nucleotide sequence ID" value="NZ_FXUB01000002.1"/>
</dbReference>
<keyword evidence="3" id="KW-1185">Reference proteome</keyword>
<dbReference type="SUPFAM" id="SSF55298">
    <property type="entry name" value="YjgF-like"/>
    <property type="match status" value="1"/>
</dbReference>
<evidence type="ECO:0000313" key="3">
    <source>
        <dbReference type="Proteomes" id="UP001157911"/>
    </source>
</evidence>
<dbReference type="InterPro" id="IPR035959">
    <property type="entry name" value="RutC-like_sf"/>
</dbReference>